<evidence type="ECO:0000313" key="9">
    <source>
        <dbReference type="EMBL" id="MBW4667333.1"/>
    </source>
</evidence>
<dbReference type="InterPro" id="IPR013324">
    <property type="entry name" value="RNA_pol_sigma_r3/r4-like"/>
</dbReference>
<dbReference type="Gene3D" id="1.10.1740.10">
    <property type="match status" value="1"/>
</dbReference>
<dbReference type="Proteomes" id="UP000729701">
    <property type="component" value="Unassembled WGS sequence"/>
</dbReference>
<dbReference type="NCBIfam" id="TIGR02937">
    <property type="entry name" value="sigma70-ECF"/>
    <property type="match status" value="1"/>
</dbReference>
<evidence type="ECO:0000256" key="4">
    <source>
        <dbReference type="ARBA" id="ARBA00023125"/>
    </source>
</evidence>
<evidence type="ECO:0000256" key="2">
    <source>
        <dbReference type="ARBA" id="ARBA00023015"/>
    </source>
</evidence>
<dbReference type="InterPro" id="IPR013325">
    <property type="entry name" value="RNA_pol_sigma_r2"/>
</dbReference>
<dbReference type="Pfam" id="PF04542">
    <property type="entry name" value="Sigma70_r2"/>
    <property type="match status" value="1"/>
</dbReference>
<dbReference type="PROSITE" id="PS01063">
    <property type="entry name" value="SIGMA70_ECF"/>
    <property type="match status" value="1"/>
</dbReference>
<dbReference type="InterPro" id="IPR014304">
    <property type="entry name" value="RNA_pol_sigma-Z"/>
</dbReference>
<evidence type="ECO:0000256" key="5">
    <source>
        <dbReference type="ARBA" id="ARBA00023163"/>
    </source>
</evidence>
<dbReference type="SUPFAM" id="SSF88946">
    <property type="entry name" value="Sigma2 domain of RNA polymerase sigma factors"/>
    <property type="match status" value="1"/>
</dbReference>
<dbReference type="InterPro" id="IPR007627">
    <property type="entry name" value="RNA_pol_sigma70_r2"/>
</dbReference>
<dbReference type="Gene3D" id="1.10.10.10">
    <property type="entry name" value="Winged helix-like DNA-binding domain superfamily/Winged helix DNA-binding domain"/>
    <property type="match status" value="1"/>
</dbReference>
<feature type="domain" description="RNA polymerase sigma factor 70 region 4 type 2" evidence="8">
    <location>
        <begin position="107"/>
        <end position="158"/>
    </location>
</feature>
<keyword evidence="4 6" id="KW-0238">DNA-binding</keyword>
<organism evidence="9 10">
    <name type="scientific">Cyanomargarita calcarea GSE-NOS-MK-12-04C</name>
    <dbReference type="NCBI Taxonomy" id="2839659"/>
    <lineage>
        <taxon>Bacteria</taxon>
        <taxon>Bacillati</taxon>
        <taxon>Cyanobacteriota</taxon>
        <taxon>Cyanophyceae</taxon>
        <taxon>Nostocales</taxon>
        <taxon>Cyanomargaritaceae</taxon>
        <taxon>Cyanomargarita</taxon>
    </lineage>
</organism>
<keyword evidence="5 6" id="KW-0804">Transcription</keyword>
<dbReference type="NCBIfam" id="NF007215">
    <property type="entry name" value="PRK09637.1"/>
    <property type="match status" value="1"/>
</dbReference>
<reference evidence="9" key="2">
    <citation type="journal article" date="2022" name="Microbiol. Resour. Announc.">
        <title>Metagenome Sequencing to Explore Phylogenomics of Terrestrial Cyanobacteria.</title>
        <authorList>
            <person name="Ward R.D."/>
            <person name="Stajich J.E."/>
            <person name="Johansen J.R."/>
            <person name="Huntemann M."/>
            <person name="Clum A."/>
            <person name="Foster B."/>
            <person name="Foster B."/>
            <person name="Roux S."/>
            <person name="Palaniappan K."/>
            <person name="Varghese N."/>
            <person name="Mukherjee S."/>
            <person name="Reddy T.B.K."/>
            <person name="Daum C."/>
            <person name="Copeland A."/>
            <person name="Chen I.A."/>
            <person name="Ivanova N.N."/>
            <person name="Kyrpides N.C."/>
            <person name="Shapiro N."/>
            <person name="Eloe-Fadrosh E.A."/>
            <person name="Pietrasiak N."/>
        </authorList>
    </citation>
    <scope>NUCLEOTIDE SEQUENCE</scope>
    <source>
        <strain evidence="9">GSE-NOS-MK-12-04C</strain>
    </source>
</reference>
<evidence type="ECO:0000256" key="3">
    <source>
        <dbReference type="ARBA" id="ARBA00023082"/>
    </source>
</evidence>
<evidence type="ECO:0000256" key="6">
    <source>
        <dbReference type="RuleBase" id="RU000716"/>
    </source>
</evidence>
<dbReference type="GO" id="GO:0003677">
    <property type="term" value="F:DNA binding"/>
    <property type="evidence" value="ECO:0007669"/>
    <property type="project" value="UniProtKB-KW"/>
</dbReference>
<dbReference type="InterPro" id="IPR036388">
    <property type="entry name" value="WH-like_DNA-bd_sf"/>
</dbReference>
<dbReference type="PANTHER" id="PTHR43133:SF62">
    <property type="entry name" value="RNA POLYMERASE SIGMA FACTOR SIGZ"/>
    <property type="match status" value="1"/>
</dbReference>
<evidence type="ECO:0000259" key="8">
    <source>
        <dbReference type="Pfam" id="PF08281"/>
    </source>
</evidence>
<dbReference type="NCBIfam" id="TIGR02959">
    <property type="entry name" value="SigZ"/>
    <property type="match status" value="1"/>
</dbReference>
<keyword evidence="2 6" id="KW-0805">Transcription regulation</keyword>
<dbReference type="GO" id="GO:0016987">
    <property type="term" value="F:sigma factor activity"/>
    <property type="evidence" value="ECO:0007669"/>
    <property type="project" value="UniProtKB-KW"/>
</dbReference>
<protein>
    <recommendedName>
        <fullName evidence="6">RNA polymerase sigma factor</fullName>
    </recommendedName>
</protein>
<keyword evidence="3 6" id="KW-0731">Sigma factor</keyword>
<comment type="similarity">
    <text evidence="1 6">Belongs to the sigma-70 factor family. ECF subfamily.</text>
</comment>
<dbReference type="EMBL" id="JAHHGZ010000006">
    <property type="protein sequence ID" value="MBW4667333.1"/>
    <property type="molecule type" value="Genomic_DNA"/>
</dbReference>
<gene>
    <name evidence="9" type="primary">sigZ</name>
    <name evidence="9" type="ORF">KME60_07830</name>
</gene>
<evidence type="ECO:0000256" key="1">
    <source>
        <dbReference type="ARBA" id="ARBA00010641"/>
    </source>
</evidence>
<dbReference type="GO" id="GO:0006352">
    <property type="term" value="P:DNA-templated transcription initiation"/>
    <property type="evidence" value="ECO:0007669"/>
    <property type="project" value="InterPro"/>
</dbReference>
<dbReference type="InterPro" id="IPR000838">
    <property type="entry name" value="RNA_pol_sigma70_ECF_CS"/>
</dbReference>
<dbReference type="AlphaFoldDB" id="A0A951URB3"/>
<feature type="domain" description="RNA polymerase sigma-70 region 2" evidence="7">
    <location>
        <begin position="13"/>
        <end position="76"/>
    </location>
</feature>
<dbReference type="PANTHER" id="PTHR43133">
    <property type="entry name" value="RNA POLYMERASE ECF-TYPE SIGMA FACTO"/>
    <property type="match status" value="1"/>
</dbReference>
<dbReference type="InterPro" id="IPR039425">
    <property type="entry name" value="RNA_pol_sigma-70-like"/>
</dbReference>
<dbReference type="CDD" id="cd06171">
    <property type="entry name" value="Sigma70_r4"/>
    <property type="match status" value="1"/>
</dbReference>
<dbReference type="GO" id="GO:0006950">
    <property type="term" value="P:response to stress"/>
    <property type="evidence" value="ECO:0007669"/>
    <property type="project" value="UniProtKB-ARBA"/>
</dbReference>
<evidence type="ECO:0000313" key="10">
    <source>
        <dbReference type="Proteomes" id="UP000729701"/>
    </source>
</evidence>
<accession>A0A951URB3</accession>
<evidence type="ECO:0000259" key="7">
    <source>
        <dbReference type="Pfam" id="PF04542"/>
    </source>
</evidence>
<proteinExistence type="inferred from homology"/>
<comment type="caution">
    <text evidence="9">The sequence shown here is derived from an EMBL/GenBank/DDBJ whole genome shotgun (WGS) entry which is preliminary data.</text>
</comment>
<name>A0A951URB3_9CYAN</name>
<dbReference type="InterPro" id="IPR014284">
    <property type="entry name" value="RNA_pol_sigma-70_dom"/>
</dbReference>
<dbReference type="InterPro" id="IPR013249">
    <property type="entry name" value="RNA_pol_sigma70_r4_t2"/>
</dbReference>
<dbReference type="Pfam" id="PF08281">
    <property type="entry name" value="Sigma70_r4_2"/>
    <property type="match status" value="1"/>
</dbReference>
<dbReference type="SUPFAM" id="SSF88659">
    <property type="entry name" value="Sigma3 and sigma4 domains of RNA polymerase sigma factors"/>
    <property type="match status" value="1"/>
</dbReference>
<sequence length="198" mass="22924">MVSTTSGVKAVWQEFHQRLRGFITQRVNNPADVDDILQEVFVRIYQRVTTLRDTERLESWIFQITRNAIIDYYRKAYHQPEFTTEDALEVLAIDEDPVVFNQQMAACLRPLLEHLPEPYRKALQLAEFEGRTQKAIAQELGISLSGMKSRVQRGRQKLKELLQTCCQLQMDAVGNVIEYEMKDIPMCRSCGLAELVDD</sequence>
<reference evidence="9" key="1">
    <citation type="submission" date="2021-05" db="EMBL/GenBank/DDBJ databases">
        <authorList>
            <person name="Pietrasiak N."/>
            <person name="Ward R."/>
            <person name="Stajich J.E."/>
            <person name="Kurbessoian T."/>
        </authorList>
    </citation>
    <scope>NUCLEOTIDE SEQUENCE</scope>
    <source>
        <strain evidence="9">GSE-NOS-MK-12-04C</strain>
    </source>
</reference>